<protein>
    <submittedName>
        <fullName evidence="1">Uncharacterized protein</fullName>
    </submittedName>
</protein>
<gene>
    <name evidence="1" type="ORF">Csa_5G537530</name>
</gene>
<evidence type="ECO:0000313" key="2">
    <source>
        <dbReference type="Proteomes" id="UP000029981"/>
    </source>
</evidence>
<reference evidence="1 2" key="2">
    <citation type="journal article" date="2009" name="PLoS ONE">
        <title>An integrated genetic and cytogenetic map of the cucumber genome.</title>
        <authorList>
            <person name="Ren Y."/>
            <person name="Zhang Z."/>
            <person name="Liu J."/>
            <person name="Staub J.E."/>
            <person name="Han Y."/>
            <person name="Cheng Z."/>
            <person name="Li X."/>
            <person name="Lu J."/>
            <person name="Miao H."/>
            <person name="Kang H."/>
            <person name="Xie B."/>
            <person name="Gu X."/>
            <person name="Wang X."/>
            <person name="Du Y."/>
            <person name="Jin W."/>
            <person name="Huang S."/>
        </authorList>
    </citation>
    <scope>NUCLEOTIDE SEQUENCE [LARGE SCALE GENOMIC DNA]</scope>
    <source>
        <strain evidence="2">cv. 9930</strain>
    </source>
</reference>
<sequence>MANRYSLREGDSGKQQHSLRNSSELFKDIIAMPTWIQKNKMLLICKLTYIHSSVFKLDNDHAREKDFILAETYSCMPMLGGQFNLWPETGK</sequence>
<name>A0A0A0KP94_CUCSA</name>
<reference evidence="1 2" key="1">
    <citation type="journal article" date="2009" name="Nat. Genet.">
        <title>The genome of the cucumber, Cucumis sativus L.</title>
        <authorList>
            <person name="Huang S."/>
            <person name="Li R."/>
            <person name="Zhang Z."/>
            <person name="Li L."/>
            <person name="Gu X."/>
            <person name="Fan W."/>
            <person name="Lucas W.J."/>
            <person name="Wang X."/>
            <person name="Xie B."/>
            <person name="Ni P."/>
            <person name="Ren Y."/>
            <person name="Zhu H."/>
            <person name="Li J."/>
            <person name="Lin K."/>
            <person name="Jin W."/>
            <person name="Fei Z."/>
            <person name="Li G."/>
            <person name="Staub J."/>
            <person name="Kilian A."/>
            <person name="van der Vossen E.A."/>
            <person name="Wu Y."/>
            <person name="Guo J."/>
            <person name="He J."/>
            <person name="Jia Z."/>
            <person name="Ren Y."/>
            <person name="Tian G."/>
            <person name="Lu Y."/>
            <person name="Ruan J."/>
            <person name="Qian W."/>
            <person name="Wang M."/>
            <person name="Huang Q."/>
            <person name="Li B."/>
            <person name="Xuan Z."/>
            <person name="Cao J."/>
            <person name="Asan"/>
            <person name="Wu Z."/>
            <person name="Zhang J."/>
            <person name="Cai Q."/>
            <person name="Bai Y."/>
            <person name="Zhao B."/>
            <person name="Han Y."/>
            <person name="Li Y."/>
            <person name="Li X."/>
            <person name="Wang S."/>
            <person name="Shi Q."/>
            <person name="Liu S."/>
            <person name="Cho W.K."/>
            <person name="Kim J.Y."/>
            <person name="Xu Y."/>
            <person name="Heller-Uszynska K."/>
            <person name="Miao H."/>
            <person name="Cheng Z."/>
            <person name="Zhang S."/>
            <person name="Wu J."/>
            <person name="Yang Y."/>
            <person name="Kang H."/>
            <person name="Li M."/>
            <person name="Liang H."/>
            <person name="Ren X."/>
            <person name="Shi Z."/>
            <person name="Wen M."/>
            <person name="Jian M."/>
            <person name="Yang H."/>
            <person name="Zhang G."/>
            <person name="Yang Z."/>
            <person name="Chen R."/>
            <person name="Liu S."/>
            <person name="Li J."/>
            <person name="Ma L."/>
            <person name="Liu H."/>
            <person name="Zhou Y."/>
            <person name="Zhao J."/>
            <person name="Fang X."/>
            <person name="Li G."/>
            <person name="Fang L."/>
            <person name="Li Y."/>
            <person name="Liu D."/>
            <person name="Zheng H."/>
            <person name="Zhang Y."/>
            <person name="Qin N."/>
            <person name="Li Z."/>
            <person name="Yang G."/>
            <person name="Yang S."/>
            <person name="Bolund L."/>
            <person name="Kristiansen K."/>
            <person name="Zheng H."/>
            <person name="Li S."/>
            <person name="Zhang X."/>
            <person name="Yang H."/>
            <person name="Wang J."/>
            <person name="Sun R."/>
            <person name="Zhang B."/>
            <person name="Jiang S."/>
            <person name="Wang J."/>
            <person name="Du Y."/>
            <person name="Li S."/>
        </authorList>
    </citation>
    <scope>NUCLEOTIDE SEQUENCE [LARGE SCALE GENOMIC DNA]</scope>
    <source>
        <strain evidence="2">cv. 9930</strain>
    </source>
</reference>
<reference evidence="1 2" key="4">
    <citation type="journal article" date="2011" name="BMC Genomics">
        <title>RNA-Seq improves annotation of protein-coding genes in the cucumber genome.</title>
        <authorList>
            <person name="Li Z."/>
            <person name="Zhang Z."/>
            <person name="Yan P."/>
            <person name="Huang S."/>
            <person name="Fei Z."/>
            <person name="Lin K."/>
        </authorList>
    </citation>
    <scope>NUCLEOTIDE SEQUENCE [LARGE SCALE GENOMIC DNA]</scope>
    <source>
        <strain evidence="2">cv. 9930</strain>
    </source>
</reference>
<accession>A0A0A0KP94</accession>
<dbReference type="Proteomes" id="UP000029981">
    <property type="component" value="Chromosome 5"/>
</dbReference>
<dbReference type="AlphaFoldDB" id="A0A0A0KP94"/>
<evidence type="ECO:0000313" key="1">
    <source>
        <dbReference type="EMBL" id="KGN51428.1"/>
    </source>
</evidence>
<dbReference type="Gramene" id="KGN51428">
    <property type="protein sequence ID" value="KGN51428"/>
    <property type="gene ID" value="Csa_5G537530"/>
</dbReference>
<dbReference type="EMBL" id="CM002926">
    <property type="protein sequence ID" value="KGN51428.1"/>
    <property type="molecule type" value="Genomic_DNA"/>
</dbReference>
<proteinExistence type="predicted"/>
<reference evidence="1 2" key="3">
    <citation type="journal article" date="2010" name="BMC Genomics">
        <title>Transcriptome sequencing and comparative analysis of cucumber flowers with different sex types.</title>
        <authorList>
            <person name="Guo S."/>
            <person name="Zheng Y."/>
            <person name="Joung J.G."/>
            <person name="Liu S."/>
            <person name="Zhang Z."/>
            <person name="Crasta O.R."/>
            <person name="Sobral B.W."/>
            <person name="Xu Y."/>
            <person name="Huang S."/>
            <person name="Fei Z."/>
        </authorList>
    </citation>
    <scope>NUCLEOTIDE SEQUENCE [LARGE SCALE GENOMIC DNA]</scope>
    <source>
        <strain evidence="2">cv. 9930</strain>
    </source>
</reference>
<keyword evidence="2" id="KW-1185">Reference proteome</keyword>
<organism evidence="1 2">
    <name type="scientific">Cucumis sativus</name>
    <name type="common">Cucumber</name>
    <dbReference type="NCBI Taxonomy" id="3659"/>
    <lineage>
        <taxon>Eukaryota</taxon>
        <taxon>Viridiplantae</taxon>
        <taxon>Streptophyta</taxon>
        <taxon>Embryophyta</taxon>
        <taxon>Tracheophyta</taxon>
        <taxon>Spermatophyta</taxon>
        <taxon>Magnoliopsida</taxon>
        <taxon>eudicotyledons</taxon>
        <taxon>Gunneridae</taxon>
        <taxon>Pentapetalae</taxon>
        <taxon>rosids</taxon>
        <taxon>fabids</taxon>
        <taxon>Cucurbitales</taxon>
        <taxon>Cucurbitaceae</taxon>
        <taxon>Benincaseae</taxon>
        <taxon>Cucumis</taxon>
    </lineage>
</organism>